<proteinExistence type="predicted"/>
<gene>
    <name evidence="1" type="ORF">LCGC14_1913310</name>
</gene>
<organism evidence="1">
    <name type="scientific">marine sediment metagenome</name>
    <dbReference type="NCBI Taxonomy" id="412755"/>
    <lineage>
        <taxon>unclassified sequences</taxon>
        <taxon>metagenomes</taxon>
        <taxon>ecological metagenomes</taxon>
    </lineage>
</organism>
<dbReference type="EMBL" id="LAZR01020249">
    <property type="protein sequence ID" value="KKL89573.1"/>
    <property type="molecule type" value="Genomic_DNA"/>
</dbReference>
<name>A0A0F9FTK1_9ZZZZ</name>
<sequence length="145" mass="16527">MKLSTTVNKKDSAVRNSVDVVSAATFYGQTSKDLHEKLRALVVAMGKAPEWAKEYVRGYQDCLVKALHLTVLIHGGYIDGKFVSTFKQRADYYEKLGFGAKEFNDRATNKGIYWEEYFSGRNNIMLRGVRPYICGIPRARRTTVY</sequence>
<accession>A0A0F9FTK1</accession>
<comment type="caution">
    <text evidence="1">The sequence shown here is derived from an EMBL/GenBank/DDBJ whole genome shotgun (WGS) entry which is preliminary data.</text>
</comment>
<evidence type="ECO:0000313" key="1">
    <source>
        <dbReference type="EMBL" id="KKL89573.1"/>
    </source>
</evidence>
<reference evidence="1" key="1">
    <citation type="journal article" date="2015" name="Nature">
        <title>Complex archaea that bridge the gap between prokaryotes and eukaryotes.</title>
        <authorList>
            <person name="Spang A."/>
            <person name="Saw J.H."/>
            <person name="Jorgensen S.L."/>
            <person name="Zaremba-Niedzwiedzka K."/>
            <person name="Martijn J."/>
            <person name="Lind A.E."/>
            <person name="van Eijk R."/>
            <person name="Schleper C."/>
            <person name="Guy L."/>
            <person name="Ettema T.J."/>
        </authorList>
    </citation>
    <scope>NUCLEOTIDE SEQUENCE</scope>
</reference>
<protein>
    <submittedName>
        <fullName evidence="1">Uncharacterized protein</fullName>
    </submittedName>
</protein>
<dbReference type="AlphaFoldDB" id="A0A0F9FTK1"/>